<accession>A0A2K6MDH3</accession>
<dbReference type="Ensembl" id="ENSRBIT00000057799.1">
    <property type="protein sequence ID" value="ENSRBIP00000033817.1"/>
    <property type="gene ID" value="ENSRBIG00000040643.1"/>
</dbReference>
<proteinExistence type="predicted"/>
<sequence>MMSILRHPQIVLKPRTRKRQEGPEDTSTCKVSKEKPQSKDILIRSLCLWKIKGSEAQRFFRTVSGNCSLLSYEMFTDREQISYKVPSNAL</sequence>
<organism evidence="2 3">
    <name type="scientific">Rhinopithecus bieti</name>
    <name type="common">Black snub-nosed monkey</name>
    <name type="synonym">Pygathrix bieti</name>
    <dbReference type="NCBI Taxonomy" id="61621"/>
    <lineage>
        <taxon>Eukaryota</taxon>
        <taxon>Metazoa</taxon>
        <taxon>Chordata</taxon>
        <taxon>Craniata</taxon>
        <taxon>Vertebrata</taxon>
        <taxon>Euteleostomi</taxon>
        <taxon>Mammalia</taxon>
        <taxon>Eutheria</taxon>
        <taxon>Euarchontoglires</taxon>
        <taxon>Primates</taxon>
        <taxon>Haplorrhini</taxon>
        <taxon>Catarrhini</taxon>
        <taxon>Cercopithecidae</taxon>
        <taxon>Colobinae</taxon>
        <taxon>Rhinopithecus</taxon>
    </lineage>
</organism>
<evidence type="ECO:0000313" key="3">
    <source>
        <dbReference type="Proteomes" id="UP000233180"/>
    </source>
</evidence>
<reference evidence="2" key="2">
    <citation type="submission" date="2025-08" db="UniProtKB">
        <authorList>
            <consortium name="Ensembl"/>
        </authorList>
    </citation>
    <scope>IDENTIFICATION</scope>
</reference>
<dbReference type="OMA" id="MMSILRH"/>
<evidence type="ECO:0000313" key="2">
    <source>
        <dbReference type="Ensembl" id="ENSRBIP00000033817.1"/>
    </source>
</evidence>
<dbReference type="AlphaFoldDB" id="A0A2K6MDH3"/>
<reference evidence="2" key="3">
    <citation type="submission" date="2025-09" db="UniProtKB">
        <authorList>
            <consortium name="Ensembl"/>
        </authorList>
    </citation>
    <scope>IDENTIFICATION</scope>
</reference>
<feature type="region of interest" description="Disordered" evidence="1">
    <location>
        <begin position="12"/>
        <end position="33"/>
    </location>
</feature>
<keyword evidence="3" id="KW-1185">Reference proteome</keyword>
<dbReference type="Proteomes" id="UP000233180">
    <property type="component" value="Unassembled WGS sequence"/>
</dbReference>
<evidence type="ECO:0000256" key="1">
    <source>
        <dbReference type="SAM" id="MobiDB-lite"/>
    </source>
</evidence>
<dbReference type="GeneTree" id="ENSGT00910000147063"/>
<reference evidence="2 3" key="1">
    <citation type="submission" date="2016-06" db="EMBL/GenBank/DDBJ databases">
        <title>Genome of Rhinopithecus bieti.</title>
        <authorList>
            <person name="Wu"/>
            <person name="C.-I. and Zhang"/>
            <person name="Y."/>
        </authorList>
    </citation>
    <scope>NUCLEOTIDE SEQUENCE</scope>
</reference>
<protein>
    <submittedName>
        <fullName evidence="2">Uncharacterized protein</fullName>
    </submittedName>
</protein>
<name>A0A2K6MDH3_RHIBE</name>